<dbReference type="SUPFAM" id="SSF52777">
    <property type="entry name" value="CoA-dependent acyltransferases"/>
    <property type="match status" value="2"/>
</dbReference>
<dbReference type="InterPro" id="IPR009081">
    <property type="entry name" value="PP-bd_ACP"/>
</dbReference>
<dbReference type="Pfam" id="PF00550">
    <property type="entry name" value="PP-binding"/>
    <property type="match status" value="1"/>
</dbReference>
<dbReference type="CDD" id="cd19531">
    <property type="entry name" value="LCL_NRPS-like"/>
    <property type="match status" value="1"/>
</dbReference>
<dbReference type="PROSITE" id="PS50075">
    <property type="entry name" value="CARRIER"/>
    <property type="match status" value="1"/>
</dbReference>
<dbReference type="Gene3D" id="3.40.50.1820">
    <property type="entry name" value="alpha/beta hydrolase"/>
    <property type="match status" value="1"/>
</dbReference>
<evidence type="ECO:0000313" key="3">
    <source>
        <dbReference type="EMBL" id="GIF75624.1"/>
    </source>
</evidence>
<sequence length="560" mass="60733">MTPTPTAANRPGTDTNTATAGQVRSLSAGQLGIAMQQQRAGDSPIFNVPAAIEIIGDLDVASLRRGLSELIRRHDVLRSRLVHDGPTLAQVVDEPQPALIAVHDLQELPEAERDNAARSLLDREAARPFDLYTEHGLRFVLVILAPRRHVFFWIMHHLYCDGWSKSVFARDLSLLYAGRDSELPALDAGYGDFVLAQEQADAATEQDHLTYWQRQLAGIATLSGLRHDHPAVPAAQPRGAEVPLRIPATNRVRLEARARTRRATTFMVLQAALVALMHHVSGQPDIVISVPYGGRPDTAFEPLIGFFVNVLALRSQVAAAMTFESLMDQVRDTALDGYEHHAVPFQRVVERVGGATVLQQTSLAFANLPYQDIVLPGAEIRAFPITRVDIRYELEWHVWEDDCSGGLGGRLIYRSDLFDESSATALATAYQQLLAAAANGAGRRIADLAAMLPVSAASLGHHDLVSDAAAGAVPAPPRTPTEGAVHEIWVDLLHRDEIGVFEDFFDAGGNSLLLAFLSARIREDLDAELTVQHLMEHPTIAAIAAAIDGAGTSEGDASAR</sequence>
<reference evidence="3 4" key="1">
    <citation type="submission" date="2021-01" db="EMBL/GenBank/DDBJ databases">
        <title>Whole genome shotgun sequence of Asanoa siamensis NBRC 107932.</title>
        <authorList>
            <person name="Komaki H."/>
            <person name="Tamura T."/>
        </authorList>
    </citation>
    <scope>NUCLEOTIDE SEQUENCE [LARGE SCALE GENOMIC DNA]</scope>
    <source>
        <strain evidence="3 4">NBRC 107932</strain>
    </source>
</reference>
<dbReference type="InterPro" id="IPR029058">
    <property type="entry name" value="AB_hydrolase_fold"/>
</dbReference>
<evidence type="ECO:0000256" key="1">
    <source>
        <dbReference type="ARBA" id="ARBA00001957"/>
    </source>
</evidence>
<comment type="caution">
    <text evidence="3">The sequence shown here is derived from an EMBL/GenBank/DDBJ whole genome shotgun (WGS) entry which is preliminary data.</text>
</comment>
<feature type="domain" description="Carrier" evidence="2">
    <location>
        <begin position="476"/>
        <end position="551"/>
    </location>
</feature>
<dbReference type="InterPro" id="IPR001242">
    <property type="entry name" value="Condensation_dom"/>
</dbReference>
<comment type="cofactor">
    <cofactor evidence="1">
        <name>pantetheine 4'-phosphate</name>
        <dbReference type="ChEBI" id="CHEBI:47942"/>
    </cofactor>
</comment>
<dbReference type="EMBL" id="BONE01000046">
    <property type="protein sequence ID" value="GIF75624.1"/>
    <property type="molecule type" value="Genomic_DNA"/>
</dbReference>
<evidence type="ECO:0000259" key="2">
    <source>
        <dbReference type="PROSITE" id="PS50075"/>
    </source>
</evidence>
<accession>A0ABQ4CWF6</accession>
<dbReference type="PANTHER" id="PTHR45527">
    <property type="entry name" value="NONRIBOSOMAL PEPTIDE SYNTHETASE"/>
    <property type="match status" value="1"/>
</dbReference>
<dbReference type="Proteomes" id="UP000604117">
    <property type="component" value="Unassembled WGS sequence"/>
</dbReference>
<protein>
    <recommendedName>
        <fullName evidence="2">Carrier domain-containing protein</fullName>
    </recommendedName>
</protein>
<proteinExistence type="predicted"/>
<dbReference type="PANTHER" id="PTHR45527:SF1">
    <property type="entry name" value="FATTY ACID SYNTHASE"/>
    <property type="match status" value="1"/>
</dbReference>
<dbReference type="RefSeq" id="WP_275410387.1">
    <property type="nucleotide sequence ID" value="NZ_BONE01000046.1"/>
</dbReference>
<dbReference type="InterPro" id="IPR036736">
    <property type="entry name" value="ACP-like_sf"/>
</dbReference>
<dbReference type="InterPro" id="IPR023213">
    <property type="entry name" value="CAT-like_dom_sf"/>
</dbReference>
<evidence type="ECO:0000313" key="4">
    <source>
        <dbReference type="Proteomes" id="UP000604117"/>
    </source>
</evidence>
<keyword evidence="4" id="KW-1185">Reference proteome</keyword>
<name>A0ABQ4CWF6_9ACTN</name>
<gene>
    <name evidence="3" type="ORF">Asi02nite_51420</name>
</gene>
<organism evidence="3 4">
    <name type="scientific">Asanoa siamensis</name>
    <dbReference type="NCBI Taxonomy" id="926357"/>
    <lineage>
        <taxon>Bacteria</taxon>
        <taxon>Bacillati</taxon>
        <taxon>Actinomycetota</taxon>
        <taxon>Actinomycetes</taxon>
        <taxon>Micromonosporales</taxon>
        <taxon>Micromonosporaceae</taxon>
        <taxon>Asanoa</taxon>
    </lineage>
</organism>
<dbReference type="Pfam" id="PF00668">
    <property type="entry name" value="Condensation"/>
    <property type="match status" value="1"/>
</dbReference>
<dbReference type="SUPFAM" id="SSF47336">
    <property type="entry name" value="ACP-like"/>
    <property type="match status" value="1"/>
</dbReference>
<dbReference type="Gene3D" id="3.30.559.30">
    <property type="entry name" value="Nonribosomal peptide synthetase, condensation domain"/>
    <property type="match status" value="1"/>
</dbReference>
<dbReference type="Gene3D" id="3.30.559.10">
    <property type="entry name" value="Chloramphenicol acetyltransferase-like domain"/>
    <property type="match status" value="1"/>
</dbReference>